<name>A0ABS5VTP0_9BACT</name>
<comment type="caution">
    <text evidence="1">The sequence shown here is derived from an EMBL/GenBank/DDBJ whole genome shotgun (WGS) entry which is preliminary data.</text>
</comment>
<accession>A0ABS5VTP0</accession>
<keyword evidence="2" id="KW-1185">Reference proteome</keyword>
<reference evidence="1 2" key="1">
    <citation type="submission" date="2021-05" db="EMBL/GenBank/DDBJ databases">
        <title>A Polyphasic approach of four new species of the genus Ohtaekwangia: Ohtaekwangia histidinii sp. nov., Ohtaekwangia cretensis sp. nov., Ohtaekwangia indiensis sp. nov., Ohtaekwangia reichenbachii sp. nov. from diverse environment.</title>
        <authorList>
            <person name="Octaviana S."/>
        </authorList>
    </citation>
    <scope>NUCLEOTIDE SEQUENCE [LARGE SCALE GENOMIC DNA]</scope>
    <source>
        <strain evidence="1 2">PWU20</strain>
    </source>
</reference>
<evidence type="ECO:0000313" key="1">
    <source>
        <dbReference type="EMBL" id="MBT1704423.1"/>
    </source>
</evidence>
<protein>
    <submittedName>
        <fullName evidence="1">Uncharacterized protein</fullName>
    </submittedName>
</protein>
<organism evidence="1 2">
    <name type="scientific">Chryseosolibacter indicus</name>
    <dbReference type="NCBI Taxonomy" id="2782351"/>
    <lineage>
        <taxon>Bacteria</taxon>
        <taxon>Pseudomonadati</taxon>
        <taxon>Bacteroidota</taxon>
        <taxon>Cytophagia</taxon>
        <taxon>Cytophagales</taxon>
        <taxon>Chryseotaleaceae</taxon>
        <taxon>Chryseosolibacter</taxon>
    </lineage>
</organism>
<dbReference type="Proteomes" id="UP000772618">
    <property type="component" value="Unassembled WGS sequence"/>
</dbReference>
<evidence type="ECO:0000313" key="2">
    <source>
        <dbReference type="Proteomes" id="UP000772618"/>
    </source>
</evidence>
<proteinExistence type="predicted"/>
<dbReference type="EMBL" id="JAHESD010000031">
    <property type="protein sequence ID" value="MBT1704423.1"/>
    <property type="molecule type" value="Genomic_DNA"/>
</dbReference>
<sequence length="57" mass="6440">MTAFILIPKSAAHIIIYLVEHKTPDMIQTSYTSVLYSSAFVLSVYILRCFPFEAKIG</sequence>
<gene>
    <name evidence="1" type="ORF">KK060_14105</name>
</gene>